<organism evidence="9 10">
    <name type="scientific">Thermoanaerobacter uzonensis DSM 18761</name>
    <dbReference type="NCBI Taxonomy" id="1123369"/>
    <lineage>
        <taxon>Bacteria</taxon>
        <taxon>Bacillati</taxon>
        <taxon>Bacillota</taxon>
        <taxon>Clostridia</taxon>
        <taxon>Thermoanaerobacterales</taxon>
        <taxon>Thermoanaerobacteraceae</taxon>
        <taxon>Thermoanaerobacter</taxon>
    </lineage>
</organism>
<dbReference type="AlphaFoldDB" id="A0A1M4VZ69"/>
<keyword evidence="7 8" id="KW-0472">Membrane</keyword>
<evidence type="ECO:0000256" key="8">
    <source>
        <dbReference type="SAM" id="Phobius"/>
    </source>
</evidence>
<keyword evidence="10" id="KW-1185">Reference proteome</keyword>
<feature type="transmembrane region" description="Helical" evidence="8">
    <location>
        <begin position="141"/>
        <end position="159"/>
    </location>
</feature>
<dbReference type="EMBL" id="FQUR01000009">
    <property type="protein sequence ID" value="SHE74195.1"/>
    <property type="molecule type" value="Genomic_DNA"/>
</dbReference>
<accession>A0A1M4VZ69</accession>
<evidence type="ECO:0000256" key="1">
    <source>
        <dbReference type="ARBA" id="ARBA00004141"/>
    </source>
</evidence>
<protein>
    <submittedName>
        <fullName evidence="9">Spore germination protein KB</fullName>
    </submittedName>
</protein>
<reference evidence="10" key="1">
    <citation type="submission" date="2016-11" db="EMBL/GenBank/DDBJ databases">
        <authorList>
            <person name="Varghese N."/>
            <person name="Submissions S."/>
        </authorList>
    </citation>
    <scope>NUCLEOTIDE SEQUENCE [LARGE SCALE GENOMIC DNA]</scope>
    <source>
        <strain evidence="10">DSM 18761</strain>
    </source>
</reference>
<comment type="similarity">
    <text evidence="2">Belongs to the amino acid-polyamine-organocation (APC) superfamily. Spore germination protein (SGP) (TC 2.A.3.9) family.</text>
</comment>
<sequence length="361" mass="41339">MNKRLEVSDLLFLMIIFEIGTSVLFCLGIEAKQDCWLSILIAMLISLPIIFMYVSSFEKSQKNLSQLLEFVYGKYIGKTLSLIYALYFLYIASRNVRDYVELSVNTIYSRTPTYIFSSFMLILVMYYILFDICVLARVAKILLPLILAIMAFQTTMIMMGDNFSFLRLLPILENGIVPAIKAAIPLIVTFPFGELIVFTTVFNKVKQKEKLKKIILITTVFTGLLLSFNNIIIISSLGADEASREKFPLYQVIRLINLGNLKNLDTLYVFIMIIGVFFKISVFTYGGLTMIKNALELKSYKYLLFPVLSMIFAASSIIADSYQTHILIGLKFTPFYIHIPLQIILPMITFLFLNIKEKKKL</sequence>
<keyword evidence="5 8" id="KW-0812">Transmembrane</keyword>
<feature type="transmembrane region" description="Helical" evidence="8">
    <location>
        <begin position="335"/>
        <end position="355"/>
    </location>
</feature>
<proteinExistence type="inferred from homology"/>
<comment type="subcellular location">
    <subcellularLocation>
        <location evidence="1">Membrane</location>
        <topology evidence="1">Multi-pass membrane protein</topology>
    </subcellularLocation>
</comment>
<evidence type="ECO:0000313" key="9">
    <source>
        <dbReference type="EMBL" id="SHE74195.1"/>
    </source>
</evidence>
<keyword evidence="3" id="KW-0813">Transport</keyword>
<feature type="transmembrane region" description="Helical" evidence="8">
    <location>
        <begin position="113"/>
        <end position="134"/>
    </location>
</feature>
<evidence type="ECO:0000256" key="7">
    <source>
        <dbReference type="ARBA" id="ARBA00023136"/>
    </source>
</evidence>
<evidence type="ECO:0000256" key="3">
    <source>
        <dbReference type="ARBA" id="ARBA00022448"/>
    </source>
</evidence>
<dbReference type="GO" id="GO:0016020">
    <property type="term" value="C:membrane"/>
    <property type="evidence" value="ECO:0007669"/>
    <property type="project" value="UniProtKB-SubCell"/>
</dbReference>
<keyword evidence="6 8" id="KW-1133">Transmembrane helix</keyword>
<dbReference type="NCBIfam" id="TIGR00912">
    <property type="entry name" value="2A0309"/>
    <property type="match status" value="1"/>
</dbReference>
<dbReference type="Proteomes" id="UP000184127">
    <property type="component" value="Unassembled WGS sequence"/>
</dbReference>
<dbReference type="InterPro" id="IPR004761">
    <property type="entry name" value="Spore_GerAB"/>
</dbReference>
<dbReference type="PANTHER" id="PTHR34975:SF2">
    <property type="entry name" value="SPORE GERMINATION PROTEIN A2"/>
    <property type="match status" value="1"/>
</dbReference>
<gene>
    <name evidence="9" type="ORF">SAMN02745195_01047</name>
</gene>
<dbReference type="RefSeq" id="WP_072968048.1">
    <property type="nucleotide sequence ID" value="NZ_FQUR01000009.1"/>
</dbReference>
<evidence type="ECO:0000313" key="10">
    <source>
        <dbReference type="Proteomes" id="UP000184127"/>
    </source>
</evidence>
<feature type="transmembrane region" description="Helical" evidence="8">
    <location>
        <begin position="214"/>
        <end position="239"/>
    </location>
</feature>
<feature type="transmembrane region" description="Helical" evidence="8">
    <location>
        <begin position="75"/>
        <end position="93"/>
    </location>
</feature>
<evidence type="ECO:0000256" key="2">
    <source>
        <dbReference type="ARBA" id="ARBA00007998"/>
    </source>
</evidence>
<dbReference type="GO" id="GO:0009847">
    <property type="term" value="P:spore germination"/>
    <property type="evidence" value="ECO:0007669"/>
    <property type="project" value="InterPro"/>
</dbReference>
<dbReference type="PANTHER" id="PTHR34975">
    <property type="entry name" value="SPORE GERMINATION PROTEIN A2"/>
    <property type="match status" value="1"/>
</dbReference>
<evidence type="ECO:0000256" key="4">
    <source>
        <dbReference type="ARBA" id="ARBA00022544"/>
    </source>
</evidence>
<feature type="transmembrane region" description="Helical" evidence="8">
    <location>
        <begin position="12"/>
        <end position="30"/>
    </location>
</feature>
<feature type="transmembrane region" description="Helical" evidence="8">
    <location>
        <begin position="36"/>
        <end position="54"/>
    </location>
</feature>
<name>A0A1M4VZ69_9THEO</name>
<feature type="transmembrane region" description="Helical" evidence="8">
    <location>
        <begin position="300"/>
        <end position="319"/>
    </location>
</feature>
<keyword evidence="4" id="KW-0309">Germination</keyword>
<feature type="transmembrane region" description="Helical" evidence="8">
    <location>
        <begin position="179"/>
        <end position="202"/>
    </location>
</feature>
<evidence type="ECO:0000256" key="6">
    <source>
        <dbReference type="ARBA" id="ARBA00022989"/>
    </source>
</evidence>
<feature type="transmembrane region" description="Helical" evidence="8">
    <location>
        <begin position="267"/>
        <end position="288"/>
    </location>
</feature>
<evidence type="ECO:0000256" key="5">
    <source>
        <dbReference type="ARBA" id="ARBA00022692"/>
    </source>
</evidence>
<dbReference type="Pfam" id="PF03845">
    <property type="entry name" value="Spore_permease"/>
    <property type="match status" value="1"/>
</dbReference>